<keyword evidence="2" id="KW-1185">Reference proteome</keyword>
<proteinExistence type="predicted"/>
<name>A0ABD2A9E7_VESSQ</name>
<organism evidence="1 2">
    <name type="scientific">Vespula squamosa</name>
    <name type="common">Southern yellow jacket</name>
    <name type="synonym">Wasp</name>
    <dbReference type="NCBI Taxonomy" id="30214"/>
    <lineage>
        <taxon>Eukaryota</taxon>
        <taxon>Metazoa</taxon>
        <taxon>Ecdysozoa</taxon>
        <taxon>Arthropoda</taxon>
        <taxon>Hexapoda</taxon>
        <taxon>Insecta</taxon>
        <taxon>Pterygota</taxon>
        <taxon>Neoptera</taxon>
        <taxon>Endopterygota</taxon>
        <taxon>Hymenoptera</taxon>
        <taxon>Apocrita</taxon>
        <taxon>Aculeata</taxon>
        <taxon>Vespoidea</taxon>
        <taxon>Vespidae</taxon>
        <taxon>Vespinae</taxon>
        <taxon>Vespula</taxon>
    </lineage>
</organism>
<reference evidence="1 2" key="1">
    <citation type="journal article" date="2024" name="Ann. Entomol. Soc. Am.">
        <title>Genomic analyses of the southern and eastern yellowjacket wasps (Hymenoptera: Vespidae) reveal evolutionary signatures of social life.</title>
        <authorList>
            <person name="Catto M.A."/>
            <person name="Caine P.B."/>
            <person name="Orr S.E."/>
            <person name="Hunt B.G."/>
            <person name="Goodisman M.A.D."/>
        </authorList>
    </citation>
    <scope>NUCLEOTIDE SEQUENCE [LARGE SCALE GENOMIC DNA]</scope>
    <source>
        <strain evidence="1">233</strain>
        <tissue evidence="1">Head and thorax</tissue>
    </source>
</reference>
<sequence>MADNKEEISELIDKRGTYKAKSLSLSTVTSGGGAYVRRGSHGCFPSCGGLCESYERITPSAGRAARRRVSVERDR</sequence>
<comment type="caution">
    <text evidence="1">The sequence shown here is derived from an EMBL/GenBank/DDBJ whole genome shotgun (WGS) entry which is preliminary data.</text>
</comment>
<accession>A0ABD2A9E7</accession>
<gene>
    <name evidence="1" type="ORF">V1478_012957</name>
</gene>
<dbReference type="EMBL" id="JAUDFV010000153">
    <property type="protein sequence ID" value="KAL2717257.1"/>
    <property type="molecule type" value="Genomic_DNA"/>
</dbReference>
<dbReference type="AlphaFoldDB" id="A0ABD2A9E7"/>
<dbReference type="Proteomes" id="UP001607302">
    <property type="component" value="Unassembled WGS sequence"/>
</dbReference>
<evidence type="ECO:0000313" key="1">
    <source>
        <dbReference type="EMBL" id="KAL2717257.1"/>
    </source>
</evidence>
<evidence type="ECO:0000313" key="2">
    <source>
        <dbReference type="Proteomes" id="UP001607302"/>
    </source>
</evidence>
<protein>
    <submittedName>
        <fullName evidence="1">Uncharacterized protein</fullName>
    </submittedName>
</protein>